<proteinExistence type="predicted"/>
<gene>
    <name evidence="2" type="ORF">MF672_048635</name>
</gene>
<feature type="chain" id="PRO_5045957667" description="Secreted protein" evidence="1">
    <location>
        <begin position="31"/>
        <end position="68"/>
    </location>
</feature>
<protein>
    <recommendedName>
        <fullName evidence="4">Secreted protein</fullName>
    </recommendedName>
</protein>
<evidence type="ECO:0008006" key="4">
    <source>
        <dbReference type="Google" id="ProtNLM"/>
    </source>
</evidence>
<feature type="signal peptide" evidence="1">
    <location>
        <begin position="1"/>
        <end position="30"/>
    </location>
</feature>
<comment type="caution">
    <text evidence="2">The sequence shown here is derived from an EMBL/GenBank/DDBJ whole genome shotgun (WGS) entry which is preliminary data.</text>
</comment>
<evidence type="ECO:0000313" key="2">
    <source>
        <dbReference type="EMBL" id="MCK2221622.1"/>
    </source>
</evidence>
<evidence type="ECO:0000313" key="3">
    <source>
        <dbReference type="Proteomes" id="UP001317259"/>
    </source>
</evidence>
<accession>A0ABT0GAJ1</accession>
<dbReference type="EMBL" id="JAKRKC020000003">
    <property type="protein sequence ID" value="MCK2221622.1"/>
    <property type="molecule type" value="Genomic_DNA"/>
</dbReference>
<name>A0ABT0GAJ1_9ACTN</name>
<keyword evidence="3" id="KW-1185">Reference proteome</keyword>
<reference evidence="2 3" key="1">
    <citation type="submission" date="2022-04" db="EMBL/GenBank/DDBJ databases">
        <title>Genome draft of Actinomadura sp. ATCC 31491.</title>
        <authorList>
            <person name="Shi X."/>
            <person name="Du Y."/>
        </authorList>
    </citation>
    <scope>NUCLEOTIDE SEQUENCE [LARGE SCALE GENOMIC DNA]</scope>
    <source>
        <strain evidence="2 3">ATCC 31491</strain>
    </source>
</reference>
<evidence type="ECO:0000256" key="1">
    <source>
        <dbReference type="SAM" id="SignalP"/>
    </source>
</evidence>
<keyword evidence="1" id="KW-0732">Signal</keyword>
<dbReference type="RefSeq" id="WP_242373225.1">
    <property type="nucleotide sequence ID" value="NZ_JAKRKC020000003.1"/>
</dbReference>
<dbReference type="Proteomes" id="UP001317259">
    <property type="component" value="Unassembled WGS sequence"/>
</dbReference>
<sequence length="68" mass="6616">MHTFSRPLALVASAVLAGLTLAAAAAPAQATVVSAEQCVKGGGTVTPIAGGVNLCRGGQYSGQFVGPF</sequence>
<organism evidence="2 3">
    <name type="scientific">Actinomadura luzonensis</name>
    <dbReference type="NCBI Taxonomy" id="2805427"/>
    <lineage>
        <taxon>Bacteria</taxon>
        <taxon>Bacillati</taxon>
        <taxon>Actinomycetota</taxon>
        <taxon>Actinomycetes</taxon>
        <taxon>Streptosporangiales</taxon>
        <taxon>Thermomonosporaceae</taxon>
        <taxon>Actinomadura</taxon>
    </lineage>
</organism>